<accession>D4ZJ47</accession>
<gene>
    <name evidence="2" type="ordered locus">SVI_1725</name>
</gene>
<dbReference type="KEGG" id="svo:SVI_1725"/>
<feature type="compositionally biased region" description="Polar residues" evidence="1">
    <location>
        <begin position="1"/>
        <end position="12"/>
    </location>
</feature>
<dbReference type="HOGENOM" id="CLU_2620093_0_0_6"/>
<protein>
    <submittedName>
        <fullName evidence="2">Uncharacterized protein</fullName>
    </submittedName>
</protein>
<proteinExistence type="predicted"/>
<evidence type="ECO:0000313" key="3">
    <source>
        <dbReference type="Proteomes" id="UP000002350"/>
    </source>
</evidence>
<name>D4ZJ47_SHEVD</name>
<sequence>MPNNNHRNTQTLRRNKNAALPNKEDQRLTIQGRMPANFKQNATIKSGVILRYKYPAYVIALLLRHMKVYKLKFHQQQE</sequence>
<evidence type="ECO:0000313" key="2">
    <source>
        <dbReference type="EMBL" id="BAJ01696.1"/>
    </source>
</evidence>
<organism evidence="2 3">
    <name type="scientific">Shewanella violacea (strain JCM 10179 / CIP 106290 / LMG 19151 / DSS12)</name>
    <dbReference type="NCBI Taxonomy" id="637905"/>
    <lineage>
        <taxon>Bacteria</taxon>
        <taxon>Pseudomonadati</taxon>
        <taxon>Pseudomonadota</taxon>
        <taxon>Gammaproteobacteria</taxon>
        <taxon>Alteromonadales</taxon>
        <taxon>Shewanellaceae</taxon>
        <taxon>Shewanella</taxon>
    </lineage>
</organism>
<dbReference type="AlphaFoldDB" id="D4ZJ47"/>
<dbReference type="Proteomes" id="UP000002350">
    <property type="component" value="Chromosome"/>
</dbReference>
<feature type="region of interest" description="Disordered" evidence="1">
    <location>
        <begin position="1"/>
        <end position="25"/>
    </location>
</feature>
<evidence type="ECO:0000256" key="1">
    <source>
        <dbReference type="SAM" id="MobiDB-lite"/>
    </source>
</evidence>
<dbReference type="EMBL" id="AP011177">
    <property type="protein sequence ID" value="BAJ01696.1"/>
    <property type="molecule type" value="Genomic_DNA"/>
</dbReference>
<keyword evidence="3" id="KW-1185">Reference proteome</keyword>
<reference evidence="3" key="1">
    <citation type="journal article" date="2010" name="Mol. Biosyst.">
        <title>Complete genome sequence and comparative analysis of Shewanella violacea, a psychrophilic and piezophilic bacterium from deep sea floor sediments.</title>
        <authorList>
            <person name="Aono E."/>
            <person name="Baba T."/>
            <person name="Ara T."/>
            <person name="Nishi T."/>
            <person name="Nakamichi T."/>
            <person name="Inamoto E."/>
            <person name="Toyonaga H."/>
            <person name="Hasegawa M."/>
            <person name="Takai Y."/>
            <person name="Okumura Y."/>
            <person name="Baba M."/>
            <person name="Tomita M."/>
            <person name="Kato C."/>
            <person name="Oshima T."/>
            <person name="Nakasone K."/>
            <person name="Mori H."/>
        </authorList>
    </citation>
    <scope>NUCLEOTIDE SEQUENCE [LARGE SCALE GENOMIC DNA]</scope>
    <source>
        <strain evidence="3">JCM 10179 / CIP 106290 / LMG 19151 / DSS12</strain>
    </source>
</reference>